<organism evidence="8 9">
    <name type="scientific">Oenococcus alcoholitolerans</name>
    <dbReference type="NCBI Taxonomy" id="931074"/>
    <lineage>
        <taxon>Bacteria</taxon>
        <taxon>Bacillati</taxon>
        <taxon>Bacillota</taxon>
        <taxon>Bacilli</taxon>
        <taxon>Lactobacillales</taxon>
        <taxon>Lactobacillaceae</taxon>
        <taxon>Oenococcus</taxon>
    </lineage>
</organism>
<dbReference type="InterPro" id="IPR050596">
    <property type="entry name" value="AspAT/PAT-like"/>
</dbReference>
<evidence type="ECO:0000256" key="3">
    <source>
        <dbReference type="ARBA" id="ARBA00022576"/>
    </source>
</evidence>
<evidence type="ECO:0000256" key="4">
    <source>
        <dbReference type="ARBA" id="ARBA00022679"/>
    </source>
</evidence>
<protein>
    <recommendedName>
        <fullName evidence="6">Aminotransferase</fullName>
        <ecNumber evidence="6">2.6.1.-</ecNumber>
    </recommendedName>
</protein>
<dbReference type="InterPro" id="IPR004838">
    <property type="entry name" value="NHTrfase_class1_PyrdxlP-BS"/>
</dbReference>
<evidence type="ECO:0000313" key="9">
    <source>
        <dbReference type="Proteomes" id="UP000030023"/>
    </source>
</evidence>
<dbReference type="CDD" id="cd00609">
    <property type="entry name" value="AAT_like"/>
    <property type="match status" value="1"/>
</dbReference>
<reference evidence="8 9" key="1">
    <citation type="journal article" date="2014" name="Antonie Van Leeuwenhoek">
        <title>Oenococcus alcoholitolerans sp. nov., a lactic acid bacteria isolated from cachaca and ethanol fermentation processes.</title>
        <authorList>
            <person name="Badotti F."/>
            <person name="Moreira A.P."/>
            <person name="Tonon L.A."/>
            <person name="de Lucena B.T."/>
            <person name="Gomes Fde C."/>
            <person name="Kruger R."/>
            <person name="Thompson C.C."/>
            <person name="de Morais M.A.Jr."/>
            <person name="Rosa C.A."/>
            <person name="Thompson F.L."/>
        </authorList>
    </citation>
    <scope>NUCLEOTIDE SEQUENCE [LARGE SCALE GENOMIC DNA]</scope>
    <source>
        <strain evidence="8 9">UFRJ-M7.2.18</strain>
    </source>
</reference>
<feature type="domain" description="Aminotransferase class I/classII large" evidence="7">
    <location>
        <begin position="3"/>
        <end position="211"/>
    </location>
</feature>
<feature type="non-terminal residue" evidence="8">
    <location>
        <position position="1"/>
    </location>
</feature>
<evidence type="ECO:0000259" key="7">
    <source>
        <dbReference type="Pfam" id="PF00155"/>
    </source>
</evidence>
<comment type="similarity">
    <text evidence="2 6">Belongs to the class-I pyridoxal-phosphate-dependent aminotransferase family.</text>
</comment>
<comment type="cofactor">
    <cofactor evidence="1 6">
        <name>pyridoxal 5'-phosphate</name>
        <dbReference type="ChEBI" id="CHEBI:597326"/>
    </cofactor>
</comment>
<evidence type="ECO:0000256" key="1">
    <source>
        <dbReference type="ARBA" id="ARBA00001933"/>
    </source>
</evidence>
<dbReference type="SUPFAM" id="SSF53383">
    <property type="entry name" value="PLP-dependent transferases"/>
    <property type="match status" value="1"/>
</dbReference>
<dbReference type="InterPro" id="IPR015422">
    <property type="entry name" value="PyrdxlP-dep_Trfase_small"/>
</dbReference>
<dbReference type="Pfam" id="PF00155">
    <property type="entry name" value="Aminotran_1_2"/>
    <property type="match status" value="1"/>
</dbReference>
<dbReference type="InterPro" id="IPR015421">
    <property type="entry name" value="PyrdxlP-dep_Trfase_major"/>
</dbReference>
<sequence length="222" mass="24972">VAIILNFPNNPTGKSYSLDELKELASIFEKLNLWVLSDEIYAEQSYRQKHHSLYPLIPDQTILITGLSKSHSMTGYRIGFAIAKGEVALAMRKIQDTFLTCLPTPIQDAAAFAVKYDPDAGKRTRKEYFKRIKLVVDKLNQLGFSAEMPDGAFYVWAKVPKRFIGKSFEFCIDLAQKARVQIFPGAIFSSTASDYVRISCAQSEKILSRALVSIENYLKQGS</sequence>
<evidence type="ECO:0000313" key="8">
    <source>
        <dbReference type="EMBL" id="KGO25668.1"/>
    </source>
</evidence>
<dbReference type="PANTHER" id="PTHR46383">
    <property type="entry name" value="ASPARTATE AMINOTRANSFERASE"/>
    <property type="match status" value="1"/>
</dbReference>
<dbReference type="InterPro" id="IPR004839">
    <property type="entry name" value="Aminotransferase_I/II_large"/>
</dbReference>
<evidence type="ECO:0000256" key="5">
    <source>
        <dbReference type="ARBA" id="ARBA00022898"/>
    </source>
</evidence>
<gene>
    <name evidence="8" type="ORF">Q757_08245</name>
</gene>
<dbReference type="Proteomes" id="UP000030023">
    <property type="component" value="Unassembled WGS sequence"/>
</dbReference>
<dbReference type="EMBL" id="AXCV01000455">
    <property type="protein sequence ID" value="KGO25668.1"/>
    <property type="molecule type" value="Genomic_DNA"/>
</dbReference>
<evidence type="ECO:0000256" key="2">
    <source>
        <dbReference type="ARBA" id="ARBA00007441"/>
    </source>
</evidence>
<evidence type="ECO:0000256" key="6">
    <source>
        <dbReference type="RuleBase" id="RU000481"/>
    </source>
</evidence>
<dbReference type="Gene3D" id="3.90.1150.10">
    <property type="entry name" value="Aspartate Aminotransferase, domain 1"/>
    <property type="match status" value="1"/>
</dbReference>
<keyword evidence="5" id="KW-0663">Pyridoxal phosphate</keyword>
<name>A0ABR4XPB6_9LACO</name>
<keyword evidence="3 6" id="KW-0032">Aminotransferase</keyword>
<dbReference type="PANTHER" id="PTHR46383:SF4">
    <property type="entry name" value="AMINOTRANSFERASE"/>
    <property type="match status" value="1"/>
</dbReference>
<keyword evidence="4 6" id="KW-0808">Transferase</keyword>
<keyword evidence="9" id="KW-1185">Reference proteome</keyword>
<dbReference type="Gene3D" id="3.40.640.10">
    <property type="entry name" value="Type I PLP-dependent aspartate aminotransferase-like (Major domain)"/>
    <property type="match status" value="1"/>
</dbReference>
<comment type="caution">
    <text evidence="8">The sequence shown here is derived from an EMBL/GenBank/DDBJ whole genome shotgun (WGS) entry which is preliminary data.</text>
</comment>
<dbReference type="InterPro" id="IPR015424">
    <property type="entry name" value="PyrdxlP-dep_Trfase"/>
</dbReference>
<proteinExistence type="inferred from homology"/>
<accession>A0ABR4XPB6</accession>
<dbReference type="PROSITE" id="PS00105">
    <property type="entry name" value="AA_TRANSFER_CLASS_1"/>
    <property type="match status" value="1"/>
</dbReference>
<dbReference type="EC" id="2.6.1.-" evidence="6"/>